<reference evidence="1" key="1">
    <citation type="journal article" date="2021" name="Proc. Natl. Acad. Sci. U.S.A.">
        <title>A Catalog of Tens of Thousands of Viruses from Human Metagenomes Reveals Hidden Associations with Chronic Diseases.</title>
        <authorList>
            <person name="Tisza M.J."/>
            <person name="Buck C.B."/>
        </authorList>
    </citation>
    <scope>NUCLEOTIDE SEQUENCE</scope>
    <source>
        <strain evidence="1">Ct6GI21</strain>
    </source>
</reference>
<dbReference type="EMBL" id="BK016005">
    <property type="protein sequence ID" value="DAF89260.1"/>
    <property type="molecule type" value="Genomic_DNA"/>
</dbReference>
<evidence type="ECO:0000313" key="1">
    <source>
        <dbReference type="EMBL" id="DAF89260.1"/>
    </source>
</evidence>
<organism evidence="1">
    <name type="scientific">Siphoviridae sp. ct6GI21</name>
    <dbReference type="NCBI Taxonomy" id="2825340"/>
    <lineage>
        <taxon>Viruses</taxon>
        <taxon>Duplodnaviria</taxon>
        <taxon>Heunggongvirae</taxon>
        <taxon>Uroviricota</taxon>
        <taxon>Caudoviricetes</taxon>
    </lineage>
</organism>
<name>A0A8S5U474_9CAUD</name>
<sequence length="65" mass="7755">MSKIISPCKDCPNRKEYGLCHDTCTEYKKFVEQVKNINKQRAVNGMFYDVQAKKHQRLRKIARHE</sequence>
<accession>A0A8S5U474</accession>
<proteinExistence type="predicted"/>
<protein>
    <submittedName>
        <fullName evidence="1">Cysteine-rich secretory protein</fullName>
    </submittedName>
</protein>